<sequence length="93" mass="10821">MKPEKQQRVTEIIQALNANLKIDENNTETSKQENVIRKAAKKLYEDFVHIAKKKLSKENKLFAFELKKQLKEARKAERTLAVTALLKNNIERA</sequence>
<evidence type="ECO:0000313" key="1">
    <source>
        <dbReference type="EMBL" id="TKT86250.1"/>
    </source>
</evidence>
<dbReference type="Proteomes" id="UP000304900">
    <property type="component" value="Unassembled WGS sequence"/>
</dbReference>
<protein>
    <submittedName>
        <fullName evidence="1">Uncharacterized protein</fullName>
    </submittedName>
</protein>
<gene>
    <name evidence="1" type="ORF">FDK13_32575</name>
</gene>
<dbReference type="AlphaFoldDB" id="A0A4U6CP91"/>
<dbReference type="RefSeq" id="WP_137344207.1">
    <property type="nucleotide sequence ID" value="NZ_BSQH01000027.1"/>
</dbReference>
<dbReference type="EMBL" id="SZVO01000025">
    <property type="protein sequence ID" value="TKT86250.1"/>
    <property type="molecule type" value="Genomic_DNA"/>
</dbReference>
<proteinExistence type="predicted"/>
<keyword evidence="2" id="KW-1185">Reference proteome</keyword>
<comment type="caution">
    <text evidence="1">The sequence shown here is derived from an EMBL/GenBank/DDBJ whole genome shotgun (WGS) entry which is preliminary data.</text>
</comment>
<accession>A0A4U6CP91</accession>
<evidence type="ECO:0000313" key="2">
    <source>
        <dbReference type="Proteomes" id="UP000304900"/>
    </source>
</evidence>
<dbReference type="OrthoDB" id="965236at2"/>
<organism evidence="1 2">
    <name type="scientific">Dyadobacter frigoris</name>
    <dbReference type="NCBI Taxonomy" id="2576211"/>
    <lineage>
        <taxon>Bacteria</taxon>
        <taxon>Pseudomonadati</taxon>
        <taxon>Bacteroidota</taxon>
        <taxon>Cytophagia</taxon>
        <taxon>Cytophagales</taxon>
        <taxon>Spirosomataceae</taxon>
        <taxon>Dyadobacter</taxon>
    </lineage>
</organism>
<name>A0A4U6CP91_9BACT</name>
<reference evidence="1 2" key="1">
    <citation type="submission" date="2019-05" db="EMBL/GenBank/DDBJ databases">
        <title>Dyadobacter AR-3-8 sp. nov., isolated from arctic soil.</title>
        <authorList>
            <person name="Chaudhary D.K."/>
        </authorList>
    </citation>
    <scope>NUCLEOTIDE SEQUENCE [LARGE SCALE GENOMIC DNA]</scope>
    <source>
        <strain evidence="1 2">AR-3-8</strain>
    </source>
</reference>